<feature type="transmembrane region" description="Helical" evidence="2">
    <location>
        <begin position="34"/>
        <end position="55"/>
    </location>
</feature>
<dbReference type="EMBL" id="JAUIZM010000007">
    <property type="protein sequence ID" value="KAK1376560.1"/>
    <property type="molecule type" value="Genomic_DNA"/>
</dbReference>
<protein>
    <submittedName>
        <fullName evidence="3">Transmembrane protein</fullName>
    </submittedName>
</protein>
<sequence>MSQPFEVYPAVYPTPNTPTPPAAAHHSNGSFGTVFVVLAVIVLISAIACCLGRLCSKRRDHAKGKQSQATLHSKEKDAKKNNGSYGDLEFGFDKRLSSSKVAAHEDFRGPGPKPFPKGGGARGAGDIEFGFDKKIPSTKGAKNEEFRGPKAVHSGQPKKEVKFAKNSRLK</sequence>
<keyword evidence="2 3" id="KW-0812">Transmembrane</keyword>
<reference evidence="3" key="1">
    <citation type="submission" date="2023-02" db="EMBL/GenBank/DDBJ databases">
        <title>Genome of toxic invasive species Heracleum sosnowskyi carries increased number of genes despite the absence of recent whole-genome duplications.</title>
        <authorList>
            <person name="Schelkunov M."/>
            <person name="Shtratnikova V."/>
            <person name="Makarenko M."/>
            <person name="Klepikova A."/>
            <person name="Omelchenko D."/>
            <person name="Novikova G."/>
            <person name="Obukhova E."/>
            <person name="Bogdanov V."/>
            <person name="Penin A."/>
            <person name="Logacheva M."/>
        </authorList>
    </citation>
    <scope>NUCLEOTIDE SEQUENCE</scope>
    <source>
        <strain evidence="3">Hsosn_3</strain>
        <tissue evidence="3">Leaf</tissue>
    </source>
</reference>
<feature type="region of interest" description="Disordered" evidence="1">
    <location>
        <begin position="101"/>
        <end position="170"/>
    </location>
</feature>
<name>A0AAD8MHU0_9APIA</name>
<reference evidence="3" key="2">
    <citation type="submission" date="2023-05" db="EMBL/GenBank/DDBJ databases">
        <authorList>
            <person name="Schelkunov M.I."/>
        </authorList>
    </citation>
    <scope>NUCLEOTIDE SEQUENCE</scope>
    <source>
        <strain evidence="3">Hsosn_3</strain>
        <tissue evidence="3">Leaf</tissue>
    </source>
</reference>
<feature type="region of interest" description="Disordered" evidence="1">
    <location>
        <begin position="61"/>
        <end position="85"/>
    </location>
</feature>
<gene>
    <name evidence="3" type="ORF">POM88_032753</name>
</gene>
<keyword evidence="4" id="KW-1185">Reference proteome</keyword>
<accession>A0AAD8MHU0</accession>
<dbReference type="AlphaFoldDB" id="A0AAD8MHU0"/>
<organism evidence="3 4">
    <name type="scientific">Heracleum sosnowskyi</name>
    <dbReference type="NCBI Taxonomy" id="360622"/>
    <lineage>
        <taxon>Eukaryota</taxon>
        <taxon>Viridiplantae</taxon>
        <taxon>Streptophyta</taxon>
        <taxon>Embryophyta</taxon>
        <taxon>Tracheophyta</taxon>
        <taxon>Spermatophyta</taxon>
        <taxon>Magnoliopsida</taxon>
        <taxon>eudicotyledons</taxon>
        <taxon>Gunneridae</taxon>
        <taxon>Pentapetalae</taxon>
        <taxon>asterids</taxon>
        <taxon>campanulids</taxon>
        <taxon>Apiales</taxon>
        <taxon>Apiaceae</taxon>
        <taxon>Apioideae</taxon>
        <taxon>apioid superclade</taxon>
        <taxon>Tordylieae</taxon>
        <taxon>Tordyliinae</taxon>
        <taxon>Heracleum</taxon>
    </lineage>
</organism>
<evidence type="ECO:0000256" key="2">
    <source>
        <dbReference type="SAM" id="Phobius"/>
    </source>
</evidence>
<feature type="compositionally biased region" description="Basic and acidic residues" evidence="1">
    <location>
        <begin position="130"/>
        <end position="148"/>
    </location>
</feature>
<dbReference type="PANTHER" id="PTHR33429:SF7">
    <property type="entry name" value="OS02G0708000 PROTEIN"/>
    <property type="match status" value="1"/>
</dbReference>
<keyword evidence="2" id="KW-0472">Membrane</keyword>
<comment type="caution">
    <text evidence="3">The sequence shown here is derived from an EMBL/GenBank/DDBJ whole genome shotgun (WGS) entry which is preliminary data.</text>
</comment>
<evidence type="ECO:0000313" key="3">
    <source>
        <dbReference type="EMBL" id="KAK1376560.1"/>
    </source>
</evidence>
<dbReference type="Proteomes" id="UP001237642">
    <property type="component" value="Unassembled WGS sequence"/>
</dbReference>
<keyword evidence="2" id="KW-1133">Transmembrane helix</keyword>
<dbReference type="PANTHER" id="PTHR33429">
    <property type="entry name" value="OS02G0708000 PROTEIN-RELATED"/>
    <property type="match status" value="1"/>
</dbReference>
<proteinExistence type="predicted"/>
<evidence type="ECO:0000313" key="4">
    <source>
        <dbReference type="Proteomes" id="UP001237642"/>
    </source>
</evidence>
<evidence type="ECO:0000256" key="1">
    <source>
        <dbReference type="SAM" id="MobiDB-lite"/>
    </source>
</evidence>